<dbReference type="NCBIfam" id="NF008380">
    <property type="entry name" value="PRK11175.1"/>
    <property type="match status" value="1"/>
</dbReference>
<organism evidence="6 7">
    <name type="scientific">Shewanella eurypsychrophilus</name>
    <dbReference type="NCBI Taxonomy" id="2593656"/>
    <lineage>
        <taxon>Bacteria</taxon>
        <taxon>Pseudomonadati</taxon>
        <taxon>Pseudomonadota</taxon>
        <taxon>Gammaproteobacteria</taxon>
        <taxon>Alteromonadales</taxon>
        <taxon>Shewanellaceae</taxon>
        <taxon>Shewanella</taxon>
    </lineage>
</organism>
<keyword evidence="3" id="KW-0963">Cytoplasm</keyword>
<accession>A0ABX6V896</accession>
<evidence type="ECO:0000313" key="7">
    <source>
        <dbReference type="Proteomes" id="UP000316416"/>
    </source>
</evidence>
<dbReference type="EMBL" id="CP045503">
    <property type="protein sequence ID" value="QPG58094.1"/>
    <property type="molecule type" value="Genomic_DNA"/>
</dbReference>
<protein>
    <submittedName>
        <fullName evidence="6">Universal stress protein UspE</fullName>
    </submittedName>
</protein>
<reference evidence="6" key="1">
    <citation type="submission" date="2021-07" db="EMBL/GenBank/DDBJ databases">
        <title>Shewanella sp. YLB-07 whole genome sequence.</title>
        <authorList>
            <person name="Yu L."/>
        </authorList>
    </citation>
    <scope>NUCLEOTIDE SEQUENCE</scope>
    <source>
        <strain evidence="6">YLB-08</strain>
    </source>
</reference>
<name>A0ABX6V896_9GAMM</name>
<dbReference type="Proteomes" id="UP000316416">
    <property type="component" value="Chromosome"/>
</dbReference>
<comment type="function">
    <text evidence="4">Required for resistance to DNA-damaging agents.</text>
</comment>
<proteinExistence type="inferred from homology"/>
<comment type="subcellular location">
    <subcellularLocation>
        <location evidence="1">Cytoplasm</location>
    </subcellularLocation>
</comment>
<evidence type="ECO:0000256" key="3">
    <source>
        <dbReference type="ARBA" id="ARBA00022490"/>
    </source>
</evidence>
<gene>
    <name evidence="6" type="primary">uspE</name>
    <name evidence="6" type="ORF">FM038_012065</name>
</gene>
<evidence type="ECO:0000256" key="4">
    <source>
        <dbReference type="ARBA" id="ARBA00037131"/>
    </source>
</evidence>
<dbReference type="Gene3D" id="3.40.50.12370">
    <property type="match status" value="1"/>
</dbReference>
<comment type="similarity">
    <text evidence="2">Belongs to the universal stress protein A family.</text>
</comment>
<feature type="domain" description="UspA" evidence="5">
    <location>
        <begin position="174"/>
        <end position="299"/>
    </location>
</feature>
<keyword evidence="7" id="KW-1185">Reference proteome</keyword>
<sequence length="312" mass="34502">MKELKKLLVVIDPTSDVQPALARAIELASPTNASITVFLSIFDFSYEMTSILSGHEREAMRQGVIAQRQAWLAELLEGYANDSISIESDVIWHNRPFESIIQHAIAGNFDIIVKGTHLHDKLKSVIFTPTDWHLMRKAPVPVLLVKDHDWPVAGKILCAINVGSEDDDHQTLNGKIIEHAKVLAEQFDAQVHLVNGYPGTPVNLAIELPDFDAHTYGETIRMQHEQRVCYLANGYGISSDFCHVKEGLPEDVIPEIARQLDAELVILGTVGRTGFSAALIGNTAEHVIDSINCDLLAIKPDGYRSPLEEDNS</sequence>
<feature type="domain" description="UspA" evidence="5">
    <location>
        <begin position="5"/>
        <end position="146"/>
    </location>
</feature>
<dbReference type="Pfam" id="PF00582">
    <property type="entry name" value="Usp"/>
    <property type="match status" value="2"/>
</dbReference>
<evidence type="ECO:0000259" key="5">
    <source>
        <dbReference type="Pfam" id="PF00582"/>
    </source>
</evidence>
<evidence type="ECO:0000256" key="1">
    <source>
        <dbReference type="ARBA" id="ARBA00004496"/>
    </source>
</evidence>
<dbReference type="RefSeq" id="WP_142874926.1">
    <property type="nucleotide sequence ID" value="NZ_CP045503.2"/>
</dbReference>
<dbReference type="CDD" id="cd23660">
    <property type="entry name" value="USP-E_repeat2"/>
    <property type="match status" value="1"/>
</dbReference>
<dbReference type="SUPFAM" id="SSF52402">
    <property type="entry name" value="Adenine nucleotide alpha hydrolases-like"/>
    <property type="match status" value="2"/>
</dbReference>
<evidence type="ECO:0000256" key="2">
    <source>
        <dbReference type="ARBA" id="ARBA00008791"/>
    </source>
</evidence>
<evidence type="ECO:0000313" key="6">
    <source>
        <dbReference type="EMBL" id="QPG58094.1"/>
    </source>
</evidence>
<dbReference type="PANTHER" id="PTHR47892:SF1">
    <property type="entry name" value="UNIVERSAL STRESS PROTEIN E"/>
    <property type="match status" value="1"/>
</dbReference>
<dbReference type="PANTHER" id="PTHR47892">
    <property type="entry name" value="UNIVERSAL STRESS PROTEIN E"/>
    <property type="match status" value="1"/>
</dbReference>
<dbReference type="InterPro" id="IPR006016">
    <property type="entry name" value="UspA"/>
</dbReference>